<proteinExistence type="predicted"/>
<evidence type="ECO:0000313" key="3">
    <source>
        <dbReference type="Proteomes" id="UP000187261"/>
    </source>
</evidence>
<dbReference type="STRING" id="1121284.SAMN05660493_00566"/>
<feature type="signal peptide" evidence="1">
    <location>
        <begin position="1"/>
        <end position="18"/>
    </location>
</feature>
<name>A0A1U7PT67_9FLAO</name>
<evidence type="ECO:0000256" key="1">
    <source>
        <dbReference type="SAM" id="SignalP"/>
    </source>
</evidence>
<feature type="chain" id="PRO_5012256645" evidence="1">
    <location>
        <begin position="19"/>
        <end position="183"/>
    </location>
</feature>
<sequence>MKKLLLLLSIFFYIISTAQLPPPVLSSRKNTGNQLKISSRKSALIQKETFTLGKFKTLNFQKIVSKDLTDNTSESVFAIMILTETYDQIWKKTLTIDKPELSKLISALQVVQQKEQEKTVEETKYKFVTNSGIEFGSVYNNESKLWHNYITFPSGSFNQSFIEFSKDELKDLIKLLKDAEQKL</sequence>
<organism evidence="2 3">
    <name type="scientific">Epilithonimonas bovis DSM 19482</name>
    <dbReference type="NCBI Taxonomy" id="1121284"/>
    <lineage>
        <taxon>Bacteria</taxon>
        <taxon>Pseudomonadati</taxon>
        <taxon>Bacteroidota</taxon>
        <taxon>Flavobacteriia</taxon>
        <taxon>Flavobacteriales</taxon>
        <taxon>Weeksellaceae</taxon>
        <taxon>Chryseobacterium group</taxon>
        <taxon>Epilithonimonas</taxon>
    </lineage>
</organism>
<dbReference type="Proteomes" id="UP000187261">
    <property type="component" value="Unassembled WGS sequence"/>
</dbReference>
<dbReference type="RefSeq" id="WP_076781975.1">
    <property type="nucleotide sequence ID" value="NZ_FTPU01000004.1"/>
</dbReference>
<reference evidence="3" key="1">
    <citation type="submission" date="2016-10" db="EMBL/GenBank/DDBJ databases">
        <authorList>
            <person name="Varghese N."/>
            <person name="Submissions S."/>
        </authorList>
    </citation>
    <scope>NUCLEOTIDE SEQUENCE [LARGE SCALE GENOMIC DNA]</scope>
    <source>
        <strain evidence="3">DSM 19482</strain>
    </source>
</reference>
<gene>
    <name evidence="2" type="ORF">SAMN05660493_00566</name>
</gene>
<accession>A0A1U7PT67</accession>
<dbReference type="AlphaFoldDB" id="A0A1U7PT67"/>
<dbReference type="OrthoDB" id="1250419at2"/>
<evidence type="ECO:0000313" key="2">
    <source>
        <dbReference type="EMBL" id="SIT95897.1"/>
    </source>
</evidence>
<keyword evidence="3" id="KW-1185">Reference proteome</keyword>
<dbReference type="EMBL" id="FTPU01000004">
    <property type="protein sequence ID" value="SIT95897.1"/>
    <property type="molecule type" value="Genomic_DNA"/>
</dbReference>
<protein>
    <submittedName>
        <fullName evidence="2">Uncharacterized protein</fullName>
    </submittedName>
</protein>
<keyword evidence="1" id="KW-0732">Signal</keyword>